<evidence type="ECO:0000313" key="2">
    <source>
        <dbReference type="Proteomes" id="UP001420932"/>
    </source>
</evidence>
<gene>
    <name evidence="1" type="ORF">Syun_022269</name>
</gene>
<comment type="caution">
    <text evidence="1">The sequence shown here is derived from an EMBL/GenBank/DDBJ whole genome shotgun (WGS) entry which is preliminary data.</text>
</comment>
<name>A0AAP0HYE0_9MAGN</name>
<reference evidence="1 2" key="1">
    <citation type="submission" date="2024-01" db="EMBL/GenBank/DDBJ databases">
        <title>Genome assemblies of Stephania.</title>
        <authorList>
            <person name="Yang L."/>
        </authorList>
    </citation>
    <scope>NUCLEOTIDE SEQUENCE [LARGE SCALE GENOMIC DNA]</scope>
    <source>
        <strain evidence="1">YNDBR</strain>
        <tissue evidence="1">Leaf</tissue>
    </source>
</reference>
<proteinExistence type="predicted"/>
<keyword evidence="2" id="KW-1185">Reference proteome</keyword>
<dbReference type="Proteomes" id="UP001420932">
    <property type="component" value="Unassembled WGS sequence"/>
</dbReference>
<evidence type="ECO:0000313" key="1">
    <source>
        <dbReference type="EMBL" id="KAK9106258.1"/>
    </source>
</evidence>
<sequence length="147" mass="16653">MRPATKLRVFSLHHKSTAAAAAVVKSKSSLSAQTTTTEVVCDAHFAASDDYSSSHRLKPPIKKISKDERRSLLQAFVLQYKASNEANSLQQLLRGSKSAVLTMLSKEFFRNYNLNLHHLRSMLLPPLTQLQFRSRRRLFIFNPNALL</sequence>
<accession>A0AAP0HYE0</accession>
<protein>
    <submittedName>
        <fullName evidence="1">Uncharacterized protein</fullName>
    </submittedName>
</protein>
<dbReference type="AlphaFoldDB" id="A0AAP0HYE0"/>
<organism evidence="1 2">
    <name type="scientific">Stephania yunnanensis</name>
    <dbReference type="NCBI Taxonomy" id="152371"/>
    <lineage>
        <taxon>Eukaryota</taxon>
        <taxon>Viridiplantae</taxon>
        <taxon>Streptophyta</taxon>
        <taxon>Embryophyta</taxon>
        <taxon>Tracheophyta</taxon>
        <taxon>Spermatophyta</taxon>
        <taxon>Magnoliopsida</taxon>
        <taxon>Ranunculales</taxon>
        <taxon>Menispermaceae</taxon>
        <taxon>Menispermoideae</taxon>
        <taxon>Cissampelideae</taxon>
        <taxon>Stephania</taxon>
    </lineage>
</organism>
<dbReference type="EMBL" id="JBBNAF010000010">
    <property type="protein sequence ID" value="KAK9106258.1"/>
    <property type="molecule type" value="Genomic_DNA"/>
</dbReference>